<dbReference type="PANTHER" id="PTHR43133">
    <property type="entry name" value="RNA POLYMERASE ECF-TYPE SIGMA FACTO"/>
    <property type="match status" value="1"/>
</dbReference>
<dbReference type="KEGG" id="fla:SY85_04400"/>
<name>A0A172TRY7_9BACT</name>
<evidence type="ECO:0000256" key="4">
    <source>
        <dbReference type="ARBA" id="ARBA00023163"/>
    </source>
</evidence>
<dbReference type="Gene3D" id="1.10.1740.10">
    <property type="match status" value="1"/>
</dbReference>
<feature type="domain" description="RNA polymerase sigma-70 region 2" evidence="5">
    <location>
        <begin position="19"/>
        <end position="91"/>
    </location>
</feature>
<proteinExistence type="inferred from homology"/>
<dbReference type="InterPro" id="IPR036388">
    <property type="entry name" value="WH-like_DNA-bd_sf"/>
</dbReference>
<dbReference type="Proteomes" id="UP000077177">
    <property type="component" value="Chromosome"/>
</dbReference>
<dbReference type="InterPro" id="IPR013249">
    <property type="entry name" value="RNA_pol_sigma70_r4_t2"/>
</dbReference>
<reference evidence="8" key="1">
    <citation type="submission" date="2015-01" db="EMBL/GenBank/DDBJ databases">
        <title>Flavisolibacter sp./LCS9/ whole genome sequencing.</title>
        <authorList>
            <person name="Kim M.K."/>
            <person name="Srinivasan S."/>
            <person name="Lee J.-J."/>
        </authorList>
    </citation>
    <scope>NUCLEOTIDE SEQUENCE [LARGE SCALE GENOMIC DNA]</scope>
    <source>
        <strain evidence="8">LCS9</strain>
    </source>
</reference>
<dbReference type="PANTHER" id="PTHR43133:SF46">
    <property type="entry name" value="RNA POLYMERASE SIGMA-70 FACTOR ECF SUBFAMILY"/>
    <property type="match status" value="1"/>
</dbReference>
<dbReference type="EMBL" id="CP011390">
    <property type="protein sequence ID" value="ANE49845.1"/>
    <property type="molecule type" value="Genomic_DNA"/>
</dbReference>
<sequence>MHAILEGCIRNDQKCQKVLYERYYGYAFKIVFRYIYRYEKVPDIVNDGFVKLFKGLKTFNKWESTNLEASFLSWLKRIVINTAIDELRRNNLMPEIGNIDETIWEHTTDQASADHLLRYKELISEVKKLPPAYRTVFNMYVIDGYDHQEIAAHLGISVGTSKSNLFKAKAYLQKLLTKEAQQQTGHAIFRQR</sequence>
<dbReference type="GO" id="GO:0003677">
    <property type="term" value="F:DNA binding"/>
    <property type="evidence" value="ECO:0007669"/>
    <property type="project" value="InterPro"/>
</dbReference>
<feature type="domain" description="RNA polymerase sigma factor 70 region 4 type 2" evidence="6">
    <location>
        <begin position="121"/>
        <end position="171"/>
    </location>
</feature>
<dbReference type="GO" id="GO:0006352">
    <property type="term" value="P:DNA-templated transcription initiation"/>
    <property type="evidence" value="ECO:0007669"/>
    <property type="project" value="InterPro"/>
</dbReference>
<dbReference type="CDD" id="cd06171">
    <property type="entry name" value="Sigma70_r4"/>
    <property type="match status" value="1"/>
</dbReference>
<evidence type="ECO:0000256" key="3">
    <source>
        <dbReference type="ARBA" id="ARBA00023082"/>
    </source>
</evidence>
<reference evidence="7 8" key="2">
    <citation type="journal article" date="2016" name="Int. J. Syst. Evol. Microbiol.">
        <title>Flavisolibacter tropicus sp. nov., isolated from tropical soil.</title>
        <authorList>
            <person name="Lee J.J."/>
            <person name="Kang M.S."/>
            <person name="Kim G.S."/>
            <person name="Lee C.S."/>
            <person name="Lim S."/>
            <person name="Lee J."/>
            <person name="Roh S.H."/>
            <person name="Kang H."/>
            <person name="Ha J.M."/>
            <person name="Bae S."/>
            <person name="Jung H.Y."/>
            <person name="Kim M.K."/>
        </authorList>
    </citation>
    <scope>NUCLEOTIDE SEQUENCE [LARGE SCALE GENOMIC DNA]</scope>
    <source>
        <strain evidence="7 8">LCS9</strain>
    </source>
</reference>
<keyword evidence="8" id="KW-1185">Reference proteome</keyword>
<evidence type="ECO:0000313" key="7">
    <source>
        <dbReference type="EMBL" id="ANE49845.1"/>
    </source>
</evidence>
<dbReference type="Pfam" id="PF08281">
    <property type="entry name" value="Sigma70_r4_2"/>
    <property type="match status" value="1"/>
</dbReference>
<dbReference type="InterPro" id="IPR007627">
    <property type="entry name" value="RNA_pol_sigma70_r2"/>
</dbReference>
<evidence type="ECO:0000259" key="5">
    <source>
        <dbReference type="Pfam" id="PF04542"/>
    </source>
</evidence>
<protein>
    <submittedName>
        <fullName evidence="7">ECF subfamily RNA polymerase sigma-24 subunit</fullName>
    </submittedName>
</protein>
<accession>A0A172TRY7</accession>
<organism evidence="7 8">
    <name type="scientific">Flavisolibacter tropicus</name>
    <dbReference type="NCBI Taxonomy" id="1492898"/>
    <lineage>
        <taxon>Bacteria</taxon>
        <taxon>Pseudomonadati</taxon>
        <taxon>Bacteroidota</taxon>
        <taxon>Chitinophagia</taxon>
        <taxon>Chitinophagales</taxon>
        <taxon>Chitinophagaceae</taxon>
        <taxon>Flavisolibacter</taxon>
    </lineage>
</organism>
<dbReference type="NCBIfam" id="TIGR02937">
    <property type="entry name" value="sigma70-ECF"/>
    <property type="match status" value="1"/>
</dbReference>
<dbReference type="InterPro" id="IPR013324">
    <property type="entry name" value="RNA_pol_sigma_r3/r4-like"/>
</dbReference>
<dbReference type="AlphaFoldDB" id="A0A172TRY7"/>
<dbReference type="SUPFAM" id="SSF88946">
    <property type="entry name" value="Sigma2 domain of RNA polymerase sigma factors"/>
    <property type="match status" value="1"/>
</dbReference>
<dbReference type="GO" id="GO:0016987">
    <property type="term" value="F:sigma factor activity"/>
    <property type="evidence" value="ECO:0007669"/>
    <property type="project" value="UniProtKB-KW"/>
</dbReference>
<keyword evidence="3" id="KW-0731">Sigma factor</keyword>
<evidence type="ECO:0000313" key="8">
    <source>
        <dbReference type="Proteomes" id="UP000077177"/>
    </source>
</evidence>
<comment type="similarity">
    <text evidence="1">Belongs to the sigma-70 factor family. ECF subfamily.</text>
</comment>
<dbReference type="InterPro" id="IPR014284">
    <property type="entry name" value="RNA_pol_sigma-70_dom"/>
</dbReference>
<dbReference type="InterPro" id="IPR039425">
    <property type="entry name" value="RNA_pol_sigma-70-like"/>
</dbReference>
<dbReference type="InterPro" id="IPR013325">
    <property type="entry name" value="RNA_pol_sigma_r2"/>
</dbReference>
<gene>
    <name evidence="7" type="ORF">SY85_04400</name>
</gene>
<keyword evidence="4" id="KW-0804">Transcription</keyword>
<dbReference type="Gene3D" id="1.10.10.10">
    <property type="entry name" value="Winged helix-like DNA-binding domain superfamily/Winged helix DNA-binding domain"/>
    <property type="match status" value="1"/>
</dbReference>
<dbReference type="STRING" id="1492898.SY85_04400"/>
<evidence type="ECO:0000259" key="6">
    <source>
        <dbReference type="Pfam" id="PF08281"/>
    </source>
</evidence>
<dbReference type="SUPFAM" id="SSF88659">
    <property type="entry name" value="Sigma3 and sigma4 domains of RNA polymerase sigma factors"/>
    <property type="match status" value="1"/>
</dbReference>
<dbReference type="Pfam" id="PF04542">
    <property type="entry name" value="Sigma70_r2"/>
    <property type="match status" value="1"/>
</dbReference>
<dbReference type="PATRIC" id="fig|1492898.3.peg.963"/>
<dbReference type="RefSeq" id="WP_066401985.1">
    <property type="nucleotide sequence ID" value="NZ_CP011390.1"/>
</dbReference>
<keyword evidence="2" id="KW-0805">Transcription regulation</keyword>
<evidence type="ECO:0000256" key="1">
    <source>
        <dbReference type="ARBA" id="ARBA00010641"/>
    </source>
</evidence>
<evidence type="ECO:0000256" key="2">
    <source>
        <dbReference type="ARBA" id="ARBA00023015"/>
    </source>
</evidence>